<dbReference type="Gene3D" id="3.40.630.10">
    <property type="entry name" value="Zn peptidases"/>
    <property type="match status" value="1"/>
</dbReference>
<keyword evidence="5" id="KW-0378">Hydrolase</keyword>
<keyword evidence="1" id="KW-0031">Aminopeptidase</keyword>
<dbReference type="GO" id="GO:0046872">
    <property type="term" value="F:metal ion binding"/>
    <property type="evidence" value="ECO:0007669"/>
    <property type="project" value="UniProtKB-KW"/>
</dbReference>
<evidence type="ECO:0000256" key="2">
    <source>
        <dbReference type="ARBA" id="ARBA00022670"/>
    </source>
</evidence>
<keyword evidence="4 7" id="KW-0732">Signal</keyword>
<dbReference type="GO" id="GO:0006508">
    <property type="term" value="P:proteolysis"/>
    <property type="evidence" value="ECO:0007669"/>
    <property type="project" value="UniProtKB-KW"/>
</dbReference>
<evidence type="ECO:0000313" key="10">
    <source>
        <dbReference type="Proteomes" id="UP000240996"/>
    </source>
</evidence>
<evidence type="ECO:0000313" key="9">
    <source>
        <dbReference type="EMBL" id="PTM47761.1"/>
    </source>
</evidence>
<dbReference type="GO" id="GO:0004180">
    <property type="term" value="F:carboxypeptidase activity"/>
    <property type="evidence" value="ECO:0007669"/>
    <property type="project" value="UniProtKB-KW"/>
</dbReference>
<reference evidence="9 10" key="1">
    <citation type="submission" date="2018-04" db="EMBL/GenBank/DDBJ databases">
        <title>Genomic Encyclopedia of Type Strains, Phase III (KMG-III): the genomes of soil and plant-associated and newly described type strains.</title>
        <authorList>
            <person name="Whitman W."/>
        </authorList>
    </citation>
    <scope>NUCLEOTIDE SEQUENCE [LARGE SCALE GENOMIC DNA]</scope>
    <source>
        <strain evidence="9 10">NW12</strain>
    </source>
</reference>
<feature type="chain" id="PRO_5015592060" evidence="7">
    <location>
        <begin position="26"/>
        <end position="553"/>
    </location>
</feature>
<dbReference type="PANTHER" id="PTHR12147">
    <property type="entry name" value="METALLOPEPTIDASE M28 FAMILY MEMBER"/>
    <property type="match status" value="1"/>
</dbReference>
<organism evidence="9 10">
    <name type="scientific">Sphingomonas aerolata</name>
    <dbReference type="NCBI Taxonomy" id="185951"/>
    <lineage>
        <taxon>Bacteria</taxon>
        <taxon>Pseudomonadati</taxon>
        <taxon>Pseudomonadota</taxon>
        <taxon>Alphaproteobacteria</taxon>
        <taxon>Sphingomonadales</taxon>
        <taxon>Sphingomonadaceae</taxon>
        <taxon>Sphingomonas</taxon>
    </lineage>
</organism>
<evidence type="ECO:0000256" key="5">
    <source>
        <dbReference type="ARBA" id="ARBA00022801"/>
    </source>
</evidence>
<dbReference type="AlphaFoldDB" id="A0A2T4YVH4"/>
<dbReference type="InterPro" id="IPR045175">
    <property type="entry name" value="M28_fam"/>
</dbReference>
<dbReference type="PANTHER" id="PTHR12147:SF56">
    <property type="entry name" value="AMINOPEPTIDASE YDR415C-RELATED"/>
    <property type="match status" value="1"/>
</dbReference>
<dbReference type="CDD" id="cd04821">
    <property type="entry name" value="PA_M28_1_2"/>
    <property type="match status" value="1"/>
</dbReference>
<proteinExistence type="predicted"/>
<keyword evidence="10" id="KW-1185">Reference proteome</keyword>
<dbReference type="InterPro" id="IPR007484">
    <property type="entry name" value="Peptidase_M28"/>
</dbReference>
<sequence length="553" mass="59243">MSIVRNVAALLATPMLFAVATPGLAKDGQAQDAISPEHLSADVRTLASDAFEGRAPGTAGETRTINWLIAQFKAMKLSPGGPDGSWTQAVPLVHTRLAQGSVRAGATPLVQGRDVYLSTVRGVDRVAIADAPMVFVGYGVTAPERGWDDFKGLDLKGKVAVFLVNDPDFEAVAGDDAKGRFGDRRMTYYGRWAYKFEEAARRGAVAALIVHDTPGAGYGWATVTAPAGENYDIVREDPTSRVLLQGWIEGAAATRLFAASGLNLATLRKAARHSDFRPVALKQRFTTDLPVRHDTAESRNVLAMLPGKTRPDEVVMFGAHWDAYGVGAPDAQGRTIRPGANDDALGVAGVLGLARSFAAAPRTDRSLVFALWSGEERGLLGSETYAVKPVYHAAKTVANLTLDILQTAGPARDVLLVGAGQNSLEDMLGDAAKAQGRVVTPEALPERGLFYRADHFSVARRGVPTLLLMAISGASDLVTGGRPAGQAWLDGYMKCYHQTCDAWESDWDLRGAAQDVGLFKTIGTKLANSRLWPEWRDDSEFKSVRAESAGERK</sequence>
<dbReference type="GO" id="GO:0004177">
    <property type="term" value="F:aminopeptidase activity"/>
    <property type="evidence" value="ECO:0007669"/>
    <property type="project" value="UniProtKB-KW"/>
</dbReference>
<dbReference type="InterPro" id="IPR046450">
    <property type="entry name" value="PA_dom_sf"/>
</dbReference>
<dbReference type="SUPFAM" id="SSF53187">
    <property type="entry name" value="Zn-dependent exopeptidases"/>
    <property type="match status" value="1"/>
</dbReference>
<evidence type="ECO:0000256" key="7">
    <source>
        <dbReference type="SAM" id="SignalP"/>
    </source>
</evidence>
<keyword evidence="2" id="KW-0645">Protease</keyword>
<comment type="caution">
    <text evidence="9">The sequence shown here is derived from an EMBL/GenBank/DDBJ whole genome shotgun (WGS) entry which is preliminary data.</text>
</comment>
<feature type="domain" description="Peptidase M28" evidence="8">
    <location>
        <begin position="300"/>
        <end position="515"/>
    </location>
</feature>
<keyword evidence="3" id="KW-0479">Metal-binding</keyword>
<evidence type="ECO:0000259" key="8">
    <source>
        <dbReference type="Pfam" id="PF04389"/>
    </source>
</evidence>
<protein>
    <submittedName>
        <fullName evidence="9">Zn-dependent M28 family amino/carboxypeptidase</fullName>
    </submittedName>
</protein>
<feature type="signal peptide" evidence="7">
    <location>
        <begin position="1"/>
        <end position="25"/>
    </location>
</feature>
<evidence type="ECO:0000256" key="4">
    <source>
        <dbReference type="ARBA" id="ARBA00022729"/>
    </source>
</evidence>
<keyword evidence="6" id="KW-0862">Zinc</keyword>
<keyword evidence="9" id="KW-0121">Carboxypeptidase</keyword>
<dbReference type="Pfam" id="PF04389">
    <property type="entry name" value="Peptidase_M28"/>
    <property type="match status" value="1"/>
</dbReference>
<name>A0A2T4YVH4_9SPHN</name>
<accession>A0A2T4YVH4</accession>
<dbReference type="RefSeq" id="WP_167396705.1">
    <property type="nucleotide sequence ID" value="NZ_PZZN01000001.1"/>
</dbReference>
<dbReference type="Proteomes" id="UP000240996">
    <property type="component" value="Unassembled WGS sequence"/>
</dbReference>
<dbReference type="EMBL" id="PZZN01000001">
    <property type="protein sequence ID" value="PTM47761.1"/>
    <property type="molecule type" value="Genomic_DNA"/>
</dbReference>
<dbReference type="Gene3D" id="3.50.30.30">
    <property type="match status" value="1"/>
</dbReference>
<evidence type="ECO:0000256" key="6">
    <source>
        <dbReference type="ARBA" id="ARBA00022833"/>
    </source>
</evidence>
<gene>
    <name evidence="9" type="ORF">C8J24_1163</name>
</gene>
<evidence type="ECO:0000256" key="1">
    <source>
        <dbReference type="ARBA" id="ARBA00022438"/>
    </source>
</evidence>
<dbReference type="GO" id="GO:0008235">
    <property type="term" value="F:metalloexopeptidase activity"/>
    <property type="evidence" value="ECO:0007669"/>
    <property type="project" value="InterPro"/>
</dbReference>
<evidence type="ECO:0000256" key="3">
    <source>
        <dbReference type="ARBA" id="ARBA00022723"/>
    </source>
</evidence>
<dbReference type="SUPFAM" id="SSF52025">
    <property type="entry name" value="PA domain"/>
    <property type="match status" value="1"/>
</dbReference>